<evidence type="ECO:0000259" key="2">
    <source>
        <dbReference type="Pfam" id="PF00501"/>
    </source>
</evidence>
<dbReference type="InterPro" id="IPR042099">
    <property type="entry name" value="ANL_N_sf"/>
</dbReference>
<dbReference type="PANTHER" id="PTHR45527">
    <property type="entry name" value="NONRIBOSOMAL PEPTIDE SYNTHETASE"/>
    <property type="match status" value="1"/>
</dbReference>
<dbReference type="InterPro" id="IPR000873">
    <property type="entry name" value="AMP-dep_synth/lig_dom"/>
</dbReference>
<gene>
    <name evidence="3" type="ORF">MOTC310_13205</name>
</gene>
<name>A0ABU7TPW4_9HYPH</name>
<dbReference type="Proteomes" id="UP001355206">
    <property type="component" value="Unassembled WGS sequence"/>
</dbReference>
<sequence>MSDVAEKTRPGPAAGEPAPLGDAAAILRGDHRPDLIRDEVLAEIFLHSARTRPDHPCLVDGARVEAGGVHPHLTYAAVAARAGRIAAGLAHRGIGPGDVVGLWMARGPDLLVAQIGITMSGAAWLPFDAEAPADRVGVCLTDAGASQGGFASIVPHTFRHLFGGTDDLAMRDLVEPAYRQSVGLVLSERDPLPSMAAALFRIVLDADYDMTFVDLCEPA</sequence>
<evidence type="ECO:0000313" key="4">
    <source>
        <dbReference type="Proteomes" id="UP001355206"/>
    </source>
</evidence>
<organism evidence="3 4">
    <name type="scientific">Methylobacterium oryzae</name>
    <dbReference type="NCBI Taxonomy" id="334852"/>
    <lineage>
        <taxon>Bacteria</taxon>
        <taxon>Pseudomonadati</taxon>
        <taxon>Pseudomonadota</taxon>
        <taxon>Alphaproteobacteria</taxon>
        <taxon>Hyphomicrobiales</taxon>
        <taxon>Methylobacteriaceae</taxon>
        <taxon>Methylobacterium</taxon>
    </lineage>
</organism>
<reference evidence="3 4" key="1">
    <citation type="journal article" date="2012" name="Genet. Mol. Biol.">
        <title>Analysis of 16S rRNA and mxaF genes revealing insights into Methylobacterium niche-specific plant association.</title>
        <authorList>
            <person name="Dourado M.N."/>
            <person name="Andreote F.D."/>
            <person name="Dini-Andreote F."/>
            <person name="Conti R."/>
            <person name="Araujo J.M."/>
            <person name="Araujo W.L."/>
        </authorList>
    </citation>
    <scope>NUCLEOTIDE SEQUENCE [LARGE SCALE GENOMIC DNA]</scope>
    <source>
        <strain evidence="3 4">TC3-10</strain>
    </source>
</reference>
<feature type="compositionally biased region" description="Low complexity" evidence="1">
    <location>
        <begin position="10"/>
        <end position="22"/>
    </location>
</feature>
<dbReference type="Pfam" id="PF00501">
    <property type="entry name" value="AMP-binding"/>
    <property type="match status" value="1"/>
</dbReference>
<evidence type="ECO:0000313" key="3">
    <source>
        <dbReference type="EMBL" id="MEE7491372.1"/>
    </source>
</evidence>
<protein>
    <recommendedName>
        <fullName evidence="2">AMP-dependent synthetase/ligase domain-containing protein</fullName>
    </recommendedName>
</protein>
<proteinExistence type="predicted"/>
<feature type="domain" description="AMP-dependent synthetase/ligase" evidence="2">
    <location>
        <begin position="47"/>
        <end position="146"/>
    </location>
</feature>
<evidence type="ECO:0000256" key="1">
    <source>
        <dbReference type="SAM" id="MobiDB-lite"/>
    </source>
</evidence>
<keyword evidence="4" id="KW-1185">Reference proteome</keyword>
<feature type="region of interest" description="Disordered" evidence="1">
    <location>
        <begin position="1"/>
        <end position="22"/>
    </location>
</feature>
<dbReference type="Gene3D" id="3.40.50.12780">
    <property type="entry name" value="N-terminal domain of ligase-like"/>
    <property type="match status" value="1"/>
</dbReference>
<accession>A0ABU7TPW4</accession>
<dbReference type="SUPFAM" id="SSF56801">
    <property type="entry name" value="Acetyl-CoA synthetase-like"/>
    <property type="match status" value="1"/>
</dbReference>
<dbReference type="EMBL" id="MLCA01000006">
    <property type="protein sequence ID" value="MEE7491372.1"/>
    <property type="molecule type" value="Genomic_DNA"/>
</dbReference>
<comment type="caution">
    <text evidence="3">The sequence shown here is derived from an EMBL/GenBank/DDBJ whole genome shotgun (WGS) entry which is preliminary data.</text>
</comment>
<dbReference type="PANTHER" id="PTHR45527:SF1">
    <property type="entry name" value="FATTY ACID SYNTHASE"/>
    <property type="match status" value="1"/>
</dbReference>